<sequence length="28" mass="3311">MLTLDTEQLYKNEFYPLSACLTSDQTWV</sequence>
<protein>
    <submittedName>
        <fullName evidence="1">Uncharacterized protein</fullName>
    </submittedName>
</protein>
<dbReference type="EMBL" id="GGEC01000739">
    <property type="protein sequence ID" value="MBW81222.1"/>
    <property type="molecule type" value="Transcribed_RNA"/>
</dbReference>
<reference evidence="1" key="1">
    <citation type="submission" date="2018-02" db="EMBL/GenBank/DDBJ databases">
        <title>Rhizophora mucronata_Transcriptome.</title>
        <authorList>
            <person name="Meera S.P."/>
            <person name="Sreeshan A."/>
            <person name="Augustine A."/>
        </authorList>
    </citation>
    <scope>NUCLEOTIDE SEQUENCE</scope>
    <source>
        <tissue evidence="1">Leaf</tissue>
    </source>
</reference>
<name>A0A2P2IJ39_RHIMU</name>
<accession>A0A2P2IJ39</accession>
<evidence type="ECO:0000313" key="1">
    <source>
        <dbReference type="EMBL" id="MBW81222.1"/>
    </source>
</evidence>
<proteinExistence type="predicted"/>
<dbReference type="AlphaFoldDB" id="A0A2P2IJ39"/>
<organism evidence="1">
    <name type="scientific">Rhizophora mucronata</name>
    <name type="common">Asiatic mangrove</name>
    <dbReference type="NCBI Taxonomy" id="61149"/>
    <lineage>
        <taxon>Eukaryota</taxon>
        <taxon>Viridiplantae</taxon>
        <taxon>Streptophyta</taxon>
        <taxon>Embryophyta</taxon>
        <taxon>Tracheophyta</taxon>
        <taxon>Spermatophyta</taxon>
        <taxon>Magnoliopsida</taxon>
        <taxon>eudicotyledons</taxon>
        <taxon>Gunneridae</taxon>
        <taxon>Pentapetalae</taxon>
        <taxon>rosids</taxon>
        <taxon>fabids</taxon>
        <taxon>Malpighiales</taxon>
        <taxon>Rhizophoraceae</taxon>
        <taxon>Rhizophora</taxon>
    </lineage>
</organism>